<dbReference type="GO" id="GO:0005737">
    <property type="term" value="C:cytoplasm"/>
    <property type="evidence" value="ECO:0007669"/>
    <property type="project" value="UniProtKB-ARBA"/>
</dbReference>
<keyword evidence="9" id="KW-0862">Zinc</keyword>
<feature type="domain" description="Coenzyme PQQ synthesis protein F-like C-terminal lobe" evidence="18">
    <location>
        <begin position="767"/>
        <end position="865"/>
    </location>
</feature>
<evidence type="ECO:0000256" key="3">
    <source>
        <dbReference type="ARBA" id="ARBA00007261"/>
    </source>
</evidence>
<dbReference type="InterPro" id="IPR001431">
    <property type="entry name" value="Pept_M16_Zn_BS"/>
</dbReference>
<dbReference type="EMBL" id="JAUUUU010000001">
    <property type="protein sequence ID" value="MDP1519973.1"/>
    <property type="molecule type" value="Genomic_DNA"/>
</dbReference>
<dbReference type="Proteomes" id="UP001178354">
    <property type="component" value="Unassembled WGS sequence"/>
</dbReference>
<evidence type="ECO:0000256" key="9">
    <source>
        <dbReference type="ARBA" id="ARBA00022833"/>
    </source>
</evidence>
<dbReference type="InterPro" id="IPR011765">
    <property type="entry name" value="Pept_M16_N"/>
</dbReference>
<evidence type="ECO:0000259" key="17">
    <source>
        <dbReference type="Pfam" id="PF16187"/>
    </source>
</evidence>
<feature type="domain" description="Peptidase M16 C-terminal" evidence="16">
    <location>
        <begin position="207"/>
        <end position="382"/>
    </location>
</feature>
<dbReference type="RefSeq" id="WP_305169485.1">
    <property type="nucleotide sequence ID" value="NZ_JAUUUU010000001.1"/>
</dbReference>
<dbReference type="PANTHER" id="PTHR43690">
    <property type="entry name" value="NARDILYSIN"/>
    <property type="match status" value="1"/>
</dbReference>
<dbReference type="InterPro" id="IPR050626">
    <property type="entry name" value="Peptidase_M16"/>
</dbReference>
<evidence type="ECO:0000313" key="20">
    <source>
        <dbReference type="Proteomes" id="UP001178354"/>
    </source>
</evidence>
<feature type="domain" description="Peptidase M16 N-terminal" evidence="15">
    <location>
        <begin position="48"/>
        <end position="170"/>
    </location>
</feature>
<evidence type="ECO:0000259" key="18">
    <source>
        <dbReference type="Pfam" id="PF22456"/>
    </source>
</evidence>
<dbReference type="Pfam" id="PF16187">
    <property type="entry name" value="Peptidase_M16_M"/>
    <property type="match status" value="1"/>
</dbReference>
<dbReference type="PANTHER" id="PTHR43690:SF18">
    <property type="entry name" value="INSULIN-DEGRADING ENZYME-RELATED"/>
    <property type="match status" value="1"/>
</dbReference>
<protein>
    <recommendedName>
        <fullName evidence="5">Protease 3</fullName>
        <ecNumber evidence="4">3.4.24.55</ecNumber>
    </recommendedName>
    <alternativeName>
        <fullName evidence="13">Pitrilysin</fullName>
    </alternativeName>
    <alternativeName>
        <fullName evidence="12">Protease III</fullName>
    </alternativeName>
    <alternativeName>
        <fullName evidence="11">Protease pi</fullName>
    </alternativeName>
</protein>
<evidence type="ECO:0000256" key="10">
    <source>
        <dbReference type="ARBA" id="ARBA00023049"/>
    </source>
</evidence>
<comment type="caution">
    <text evidence="19">The sequence shown here is derived from an EMBL/GenBank/DDBJ whole genome shotgun (WGS) entry which is preliminary data.</text>
</comment>
<proteinExistence type="inferred from homology"/>
<gene>
    <name evidence="19" type="ORF">Q8A57_03235</name>
</gene>
<dbReference type="AlphaFoldDB" id="A0AAW8B4C7"/>
<evidence type="ECO:0000256" key="2">
    <source>
        <dbReference type="ARBA" id="ARBA00002184"/>
    </source>
</evidence>
<dbReference type="FunFam" id="3.30.830.10:FF:000012">
    <property type="entry name" value="Protease 3"/>
    <property type="match status" value="1"/>
</dbReference>
<evidence type="ECO:0000256" key="14">
    <source>
        <dbReference type="RuleBase" id="RU004447"/>
    </source>
</evidence>
<dbReference type="PROSITE" id="PS00143">
    <property type="entry name" value="INSULINASE"/>
    <property type="match status" value="1"/>
</dbReference>
<comment type="similarity">
    <text evidence="3 14">Belongs to the peptidase M16 family.</text>
</comment>
<evidence type="ECO:0000256" key="11">
    <source>
        <dbReference type="ARBA" id="ARBA00029597"/>
    </source>
</evidence>
<evidence type="ECO:0000256" key="6">
    <source>
        <dbReference type="ARBA" id="ARBA00022670"/>
    </source>
</evidence>
<evidence type="ECO:0000313" key="19">
    <source>
        <dbReference type="EMBL" id="MDP1519973.1"/>
    </source>
</evidence>
<dbReference type="FunFam" id="3.30.830.10:FF:000005">
    <property type="entry name" value="nardilysin isoform X1"/>
    <property type="match status" value="1"/>
</dbReference>
<keyword evidence="10" id="KW-0482">Metalloprotease</keyword>
<dbReference type="Pfam" id="PF22456">
    <property type="entry name" value="PqqF-like_C_4"/>
    <property type="match status" value="1"/>
</dbReference>
<dbReference type="Pfam" id="PF05193">
    <property type="entry name" value="Peptidase_M16_C"/>
    <property type="match status" value="1"/>
</dbReference>
<keyword evidence="8" id="KW-0378">Hydrolase</keyword>
<dbReference type="EC" id="3.4.24.55" evidence="4"/>
<name>A0AAW8B4C7_9GAMM</name>
<dbReference type="GO" id="GO:0004222">
    <property type="term" value="F:metalloendopeptidase activity"/>
    <property type="evidence" value="ECO:0007669"/>
    <property type="project" value="UniProtKB-EC"/>
</dbReference>
<dbReference type="InterPro" id="IPR007863">
    <property type="entry name" value="Peptidase_M16_C"/>
</dbReference>
<evidence type="ECO:0000256" key="5">
    <source>
        <dbReference type="ARBA" id="ARBA00017565"/>
    </source>
</evidence>
<evidence type="ECO:0000259" key="16">
    <source>
        <dbReference type="Pfam" id="PF05193"/>
    </source>
</evidence>
<keyword evidence="6" id="KW-0645">Protease</keyword>
<reference evidence="19" key="2">
    <citation type="submission" date="2023-08" db="EMBL/GenBank/DDBJ databases">
        <authorList>
            <person name="Luo J."/>
        </authorList>
    </citation>
    <scope>NUCLEOTIDE SEQUENCE</scope>
    <source>
        <strain evidence="19">DSM 25064</strain>
    </source>
</reference>
<reference evidence="19" key="1">
    <citation type="journal article" date="2010" name="Int. J. Syst. Evol. Microbiol.">
        <title>Porticoccus litoralis gen. nov., sp. nov., a gammaproteobacterium isolated from the Yellow Sea.</title>
        <authorList>
            <person name="Oh H.M."/>
            <person name="Kim H."/>
            <person name="Kim K.M."/>
            <person name="Min G.S."/>
            <person name="Cho J.C."/>
        </authorList>
    </citation>
    <scope>NUCLEOTIDE SEQUENCE</scope>
    <source>
        <strain evidence="19">DSM 25064</strain>
    </source>
</reference>
<dbReference type="InterPro" id="IPR032632">
    <property type="entry name" value="Peptidase_M16_M"/>
</dbReference>
<dbReference type="InterPro" id="IPR011249">
    <property type="entry name" value="Metalloenz_LuxS/M16"/>
</dbReference>
<evidence type="ECO:0000256" key="12">
    <source>
        <dbReference type="ARBA" id="ARBA00031184"/>
    </source>
</evidence>
<dbReference type="SUPFAM" id="SSF63411">
    <property type="entry name" value="LuxS/MPP-like metallohydrolase"/>
    <property type="match status" value="4"/>
</dbReference>
<accession>A0AAW8B4C7</accession>
<evidence type="ECO:0000256" key="4">
    <source>
        <dbReference type="ARBA" id="ARBA00012449"/>
    </source>
</evidence>
<organism evidence="19 20">
    <name type="scientific">Porticoccus litoralis</name>
    <dbReference type="NCBI Taxonomy" id="434086"/>
    <lineage>
        <taxon>Bacteria</taxon>
        <taxon>Pseudomonadati</taxon>
        <taxon>Pseudomonadota</taxon>
        <taxon>Gammaproteobacteria</taxon>
        <taxon>Cellvibrionales</taxon>
        <taxon>Porticoccaceae</taxon>
        <taxon>Porticoccus</taxon>
    </lineage>
</organism>
<evidence type="ECO:0000256" key="7">
    <source>
        <dbReference type="ARBA" id="ARBA00022723"/>
    </source>
</evidence>
<feature type="domain" description="Peptidase M16 middle/third" evidence="17">
    <location>
        <begin position="391"/>
        <end position="666"/>
    </location>
</feature>
<evidence type="ECO:0000259" key="15">
    <source>
        <dbReference type="Pfam" id="PF00675"/>
    </source>
</evidence>
<keyword evidence="20" id="KW-1185">Reference proteome</keyword>
<dbReference type="Gene3D" id="3.30.830.10">
    <property type="entry name" value="Metalloenzyme, LuxS/M16 peptidase-like"/>
    <property type="match status" value="4"/>
</dbReference>
<comment type="function">
    <text evidence="2">Endopeptidase that degrades small peptides of less than 7 kDa, such as glucagon and insulin.</text>
</comment>
<comment type="cofactor">
    <cofactor evidence="1">
        <name>Zn(2+)</name>
        <dbReference type="ChEBI" id="CHEBI:29105"/>
    </cofactor>
</comment>
<dbReference type="Pfam" id="PF00675">
    <property type="entry name" value="Peptidase_M16"/>
    <property type="match status" value="1"/>
</dbReference>
<evidence type="ECO:0000256" key="13">
    <source>
        <dbReference type="ARBA" id="ARBA00033450"/>
    </source>
</evidence>
<keyword evidence="7" id="KW-0479">Metal-binding</keyword>
<dbReference type="GO" id="GO:0046872">
    <property type="term" value="F:metal ion binding"/>
    <property type="evidence" value="ECO:0007669"/>
    <property type="project" value="UniProtKB-KW"/>
</dbReference>
<dbReference type="InterPro" id="IPR054734">
    <property type="entry name" value="PqqF-like_C_4"/>
</dbReference>
<dbReference type="GO" id="GO:0006508">
    <property type="term" value="P:proteolysis"/>
    <property type="evidence" value="ECO:0007669"/>
    <property type="project" value="UniProtKB-KW"/>
</dbReference>
<sequence length="937" mass="105687">MKRIVVAFVCLLFVVPAFSELLVREDIARSEGDTSSYRYLLLPNNLQVLLISDATADKAAASLDVFVGSSSDPLQRQGLAHFLEHMLFLGTDKYPEPDEYQAFISEHGGRHNAYTSFEHTNYFFDINPASFESALDRFSRFFVAPLFNAEYVDREKNAVHSEYKARIKNDYRRQMDVFSQVVNPEHPASKFSVGNLDTLEDRDGKLRQDLLAFYKAHYSADRMALVVLAPRSLDELQAMVLERFQEVPNFKTEKPFHGQPLFREGSLPLLVTMQPERELRELSLTFPMPAMHEFDRQKPLAYLGNLIGHEGKGSLLEVLKSRGLAEGLRAGEGIADRSGSSFDVTIALTPAGYDQWREVLSLAYKEIDLVKQQGIAQWRFEEQGALADQQFRFKELSDPINRVSGLAANLHEYPYADVMRGPYRMDEYDEALLTRMLEYLTPDNAMVMLMAPDVDTARMTEKYQVPYGVTRVSSLPDVVAAQDQLALPEANPFVAKNFDLKFPQRAAQPEEPKTLVSNPHYRLWHYADNYYQVPKAQLYVAIRGAGDGGLAEAAMTDLYVRLVEETLNETSYEAALAGLRYGVSRGSDGVGLLFSGFDDRLPLLVDVVTEGLLKPDTSAELIERLRQELIRRWRNSAKDTPYLQLMREPSYLLDVNAWQPERLAEALEALDPEVFREFVAGLYRGVYLEIFASGNIDGQLAAEMAEKLSSRVVSGDSQPWPERGITRVLPGAKMQVPMAIDHKDAGILRYYQGRNDSVEETARFLFLRQLIKAPFFHDLRTQQQLGYVVAAVDQGLDRVPGFGLLVQSPVADVPALEVAIDKFTEDFAGVVSALSSEEFERHRAAILTGLREKPKSLAEQSARYWGSIDLRDYDFARRQQVIAAIEEMTMPQVVETYGLIMREAGYSLQLDSRSGNFMGGDGFAGEKDIYRLPSNNL</sequence>
<evidence type="ECO:0000256" key="1">
    <source>
        <dbReference type="ARBA" id="ARBA00001947"/>
    </source>
</evidence>
<evidence type="ECO:0000256" key="8">
    <source>
        <dbReference type="ARBA" id="ARBA00022801"/>
    </source>
</evidence>